<proteinExistence type="inferred from homology"/>
<dbReference type="Pfam" id="PF01535">
    <property type="entry name" value="PPR"/>
    <property type="match status" value="4"/>
</dbReference>
<dbReference type="AlphaFoldDB" id="A0A804J7M4"/>
<evidence type="ECO:0000256" key="2">
    <source>
        <dbReference type="ARBA" id="ARBA00022737"/>
    </source>
</evidence>
<dbReference type="FunCoup" id="A0A804J7M4">
    <property type="interactions" value="42"/>
</dbReference>
<feature type="repeat" description="PPR" evidence="3">
    <location>
        <begin position="357"/>
        <end position="391"/>
    </location>
</feature>
<dbReference type="GO" id="GO:0005739">
    <property type="term" value="C:mitochondrion"/>
    <property type="evidence" value="ECO:0000318"/>
    <property type="project" value="GO_Central"/>
</dbReference>
<evidence type="ECO:0000313" key="6">
    <source>
        <dbReference type="EnsemblPlants" id="Ma05_p23170.1"/>
    </source>
</evidence>
<dbReference type="InterPro" id="IPR011990">
    <property type="entry name" value="TPR-like_helical_dom_sf"/>
</dbReference>
<dbReference type="OrthoDB" id="1890565at2759"/>
<dbReference type="EnsemblPlants" id="Ma05_t23170.1">
    <property type="protein sequence ID" value="Ma05_p23170.1"/>
    <property type="gene ID" value="Ma05_g23170"/>
</dbReference>
<feature type="repeat" description="PPR" evidence="3">
    <location>
        <begin position="182"/>
        <end position="216"/>
    </location>
</feature>
<dbReference type="PANTHER" id="PTHR45717:SF10">
    <property type="entry name" value="OS10G0501000 PROTEIN"/>
    <property type="match status" value="1"/>
</dbReference>
<sequence>MVKLVCRVCNSGAPMLLRQRWFGSQLVAPASVLKSTEELPPLPKGWHDCLYNRVAASGDPRRSIVPLLERWVQEGRPVDQSDLREMVKKMRSFRRNFHALEISTWMSDRRYFCLSPGDVADRLDLIKKVHGLEQAESFFGNLPKQLKVYQVHGALLSCYVQDKCVEKAEAFFHRMEEANMLDSFAFNMLMKMYNDIGQLALVDKIFQEMKNKGFAPDIFTYNILIEAYATGANVEGVKKVLGSMKHSEIAASCYTYAIAAKGYVKSGLIDEALVLLKESKKLMPRRKGNDAYGFLILIYSDIGDKSEMYRVWNMYKSSDKVATSMYMCMMGALLKLDDVEGAEAILKEWESVTYFHDFRLPNLLLGAYCTRGLLEKAELLVNKAIESGLAPYANAWDRLASLYFDCGQNLKAVEAMKKALAEGQAPWKPNPASVMRTLEYMKEQKGVEEAEGIVKLLKRHGPLTQEIYNCLLTIYMRAGKSTTDLLEQMAEDGFRADEDTFKILEEKSEKVLPQRTRKKKKNVEQKAIKGTETDRKSAKLAALFSC</sequence>
<evidence type="ECO:0000256" key="1">
    <source>
        <dbReference type="ARBA" id="ARBA00007626"/>
    </source>
</evidence>
<dbReference type="PANTHER" id="PTHR45717">
    <property type="entry name" value="OS12G0527900 PROTEIN"/>
    <property type="match status" value="1"/>
</dbReference>
<dbReference type="EMBL" id="HG996470">
    <property type="protein sequence ID" value="CAG1839342.1"/>
    <property type="molecule type" value="Genomic_DNA"/>
</dbReference>
<organism evidence="6 7">
    <name type="scientific">Musa acuminata subsp. malaccensis</name>
    <name type="common">Wild banana</name>
    <name type="synonym">Musa malaccensis</name>
    <dbReference type="NCBI Taxonomy" id="214687"/>
    <lineage>
        <taxon>Eukaryota</taxon>
        <taxon>Viridiplantae</taxon>
        <taxon>Streptophyta</taxon>
        <taxon>Embryophyta</taxon>
        <taxon>Tracheophyta</taxon>
        <taxon>Spermatophyta</taxon>
        <taxon>Magnoliopsida</taxon>
        <taxon>Liliopsida</taxon>
        <taxon>Zingiberales</taxon>
        <taxon>Musaceae</taxon>
        <taxon>Musa</taxon>
    </lineage>
</organism>
<gene>
    <name evidence="5" type="ORF">GSMUA_275190.1</name>
</gene>
<feature type="repeat" description="PPR" evidence="3">
    <location>
        <begin position="217"/>
        <end position="251"/>
    </location>
</feature>
<evidence type="ECO:0000256" key="3">
    <source>
        <dbReference type="PROSITE-ProRule" id="PRU00708"/>
    </source>
</evidence>
<dbReference type="PROSITE" id="PS51375">
    <property type="entry name" value="PPR"/>
    <property type="match status" value="3"/>
</dbReference>
<dbReference type="OMA" id="VTTWCHL"/>
<evidence type="ECO:0000256" key="4">
    <source>
        <dbReference type="SAM" id="MobiDB-lite"/>
    </source>
</evidence>
<dbReference type="GO" id="GO:0003729">
    <property type="term" value="F:mRNA binding"/>
    <property type="evidence" value="ECO:0007669"/>
    <property type="project" value="UniProtKB-ARBA"/>
</dbReference>
<feature type="region of interest" description="Disordered" evidence="4">
    <location>
        <begin position="512"/>
        <end position="532"/>
    </location>
</feature>
<keyword evidence="2" id="KW-0677">Repeat</keyword>
<name>A0A804J7M4_MUSAM</name>
<evidence type="ECO:0000313" key="5">
    <source>
        <dbReference type="EMBL" id="CAG1839342.1"/>
    </source>
</evidence>
<reference evidence="5" key="1">
    <citation type="submission" date="2021-03" db="EMBL/GenBank/DDBJ databases">
        <authorList>
            <consortium name="Genoscope - CEA"/>
            <person name="William W."/>
        </authorList>
    </citation>
    <scope>NUCLEOTIDE SEQUENCE</scope>
    <source>
        <strain evidence="5">Doubled-haploid Pahang</strain>
    </source>
</reference>
<dbReference type="Pfam" id="PF13041">
    <property type="entry name" value="PPR_2"/>
    <property type="match status" value="1"/>
</dbReference>
<dbReference type="InterPro" id="IPR002885">
    <property type="entry name" value="PPR_rpt"/>
</dbReference>
<accession>A0A804J7M4</accession>
<dbReference type="NCBIfam" id="TIGR00756">
    <property type="entry name" value="PPR"/>
    <property type="match status" value="3"/>
</dbReference>
<comment type="similarity">
    <text evidence="1">Belongs to the PPR family. P subfamily.</text>
</comment>
<keyword evidence="7" id="KW-1185">Reference proteome</keyword>
<dbReference type="SUPFAM" id="SSF48452">
    <property type="entry name" value="TPR-like"/>
    <property type="match status" value="1"/>
</dbReference>
<reference evidence="6" key="2">
    <citation type="submission" date="2021-05" db="UniProtKB">
        <authorList>
            <consortium name="EnsemblPlants"/>
        </authorList>
    </citation>
    <scope>IDENTIFICATION</scope>
    <source>
        <strain evidence="6">subsp. malaccensis</strain>
    </source>
</reference>
<dbReference type="Gramene" id="Ma05_t23170.1">
    <property type="protein sequence ID" value="Ma05_p23170.1"/>
    <property type="gene ID" value="Ma05_g23170"/>
</dbReference>
<protein>
    <submittedName>
        <fullName evidence="5">(wild Malaysian banana) hypothetical protein</fullName>
    </submittedName>
</protein>
<feature type="compositionally biased region" description="Basic and acidic residues" evidence="4">
    <location>
        <begin position="522"/>
        <end position="532"/>
    </location>
</feature>
<dbReference type="Gene3D" id="1.25.40.10">
    <property type="entry name" value="Tetratricopeptide repeat domain"/>
    <property type="match status" value="2"/>
</dbReference>
<dbReference type="Proteomes" id="UP000012960">
    <property type="component" value="Unplaced"/>
</dbReference>
<evidence type="ECO:0000313" key="7">
    <source>
        <dbReference type="Proteomes" id="UP000012960"/>
    </source>
</evidence>